<dbReference type="InterPro" id="IPR050425">
    <property type="entry name" value="NAD(P)_dehydrat-like"/>
</dbReference>
<comment type="similarity">
    <text evidence="2">Belongs to the NAD(P)-dependent epimerase/dehydratase family. Dihydroflavonol-4-reductase subfamily.</text>
</comment>
<comment type="caution">
    <text evidence="4">The sequence shown here is derived from an EMBL/GenBank/DDBJ whole genome shotgun (WGS) entry which is preliminary data.</text>
</comment>
<dbReference type="GO" id="GO:0016616">
    <property type="term" value="F:oxidoreductase activity, acting on the CH-OH group of donors, NAD or NADP as acceptor"/>
    <property type="evidence" value="ECO:0007669"/>
    <property type="project" value="TreeGrafter"/>
</dbReference>
<evidence type="ECO:0000256" key="1">
    <source>
        <dbReference type="ARBA" id="ARBA00023002"/>
    </source>
</evidence>
<dbReference type="AlphaFoldDB" id="A0A507QXY5"/>
<dbReference type="InterPro" id="IPR036291">
    <property type="entry name" value="NAD(P)-bd_dom_sf"/>
</dbReference>
<dbReference type="Proteomes" id="UP000319663">
    <property type="component" value="Unassembled WGS sequence"/>
</dbReference>
<evidence type="ECO:0000313" key="5">
    <source>
        <dbReference type="Proteomes" id="UP000319663"/>
    </source>
</evidence>
<evidence type="ECO:0000256" key="2">
    <source>
        <dbReference type="ARBA" id="ARBA00023445"/>
    </source>
</evidence>
<dbReference type="STRING" id="5098.A0A507QXY5"/>
<dbReference type="Gene3D" id="3.40.50.720">
    <property type="entry name" value="NAD(P)-binding Rossmann-like Domain"/>
    <property type="match status" value="1"/>
</dbReference>
<gene>
    <name evidence="4" type="ORF">MPDQ_006480</name>
</gene>
<name>A0A507QXY5_MONPU</name>
<evidence type="ECO:0000313" key="4">
    <source>
        <dbReference type="EMBL" id="TQB72764.1"/>
    </source>
</evidence>
<dbReference type="PANTHER" id="PTHR10366:SF562">
    <property type="entry name" value="ALDEHYDE REDUCTASE II (AFU_ORTHOLOGUE AFUA_1G11360)"/>
    <property type="match status" value="1"/>
</dbReference>
<dbReference type="SUPFAM" id="SSF51735">
    <property type="entry name" value="NAD(P)-binding Rossmann-fold domains"/>
    <property type="match status" value="1"/>
</dbReference>
<dbReference type="Pfam" id="PF01370">
    <property type="entry name" value="Epimerase"/>
    <property type="match status" value="1"/>
</dbReference>
<evidence type="ECO:0000259" key="3">
    <source>
        <dbReference type="Pfam" id="PF01370"/>
    </source>
</evidence>
<proteinExistence type="inferred from homology"/>
<reference evidence="4 5" key="1">
    <citation type="submission" date="2019-06" db="EMBL/GenBank/DDBJ databases">
        <title>Wine fermentation using esterase from Monascus purpureus.</title>
        <authorList>
            <person name="Geng C."/>
            <person name="Zhang Y."/>
        </authorList>
    </citation>
    <scope>NUCLEOTIDE SEQUENCE [LARGE SCALE GENOMIC DNA]</scope>
    <source>
        <strain evidence="4">HQ1</strain>
    </source>
</reference>
<keyword evidence="1" id="KW-0560">Oxidoreductase</keyword>
<keyword evidence="5" id="KW-1185">Reference proteome</keyword>
<organism evidence="4 5">
    <name type="scientific">Monascus purpureus</name>
    <name type="common">Red mold</name>
    <name type="synonym">Monascus anka</name>
    <dbReference type="NCBI Taxonomy" id="5098"/>
    <lineage>
        <taxon>Eukaryota</taxon>
        <taxon>Fungi</taxon>
        <taxon>Dikarya</taxon>
        <taxon>Ascomycota</taxon>
        <taxon>Pezizomycotina</taxon>
        <taxon>Eurotiomycetes</taxon>
        <taxon>Eurotiomycetidae</taxon>
        <taxon>Eurotiales</taxon>
        <taxon>Aspergillaceae</taxon>
        <taxon>Monascus</taxon>
    </lineage>
</organism>
<dbReference type="OrthoDB" id="2735536at2759"/>
<sequence>MSTYVLPQDSTVLVTGANGYIASHVVDQLLQAGFRVRGTVRSPKPWLNEYFDQKYGKGRFETVLVSDFSHVPTLEAAVQGVSGIAHLASDLTFGSDPQAVIPWVVDAIRKILLVASKQPSIKRVVLTSSSRAAYTPGKNETKGLVVDENTWNDQAIRAAWDPNTPADIKPLEVYSASKAEAEKTAWEWVGENKPSFVLNTVLPDFNTGRVLLPEIFGSTMGYTRALLKGDDIMLKIFPPQQYVDVQDTARLHLAALLSPDVKSERLFAFAGSRNWSELVHILRNLRPNNKLIPDALGQGYDETKVIPASRAEALLKDLFGRPGWTSFEESIEAGIDGLE</sequence>
<dbReference type="PANTHER" id="PTHR10366">
    <property type="entry name" value="NAD DEPENDENT EPIMERASE/DEHYDRATASE"/>
    <property type="match status" value="1"/>
</dbReference>
<dbReference type="EMBL" id="VIFY01000057">
    <property type="protein sequence ID" value="TQB72764.1"/>
    <property type="molecule type" value="Genomic_DNA"/>
</dbReference>
<accession>A0A507QXY5</accession>
<feature type="domain" description="NAD-dependent epimerase/dehydratase" evidence="3">
    <location>
        <begin position="12"/>
        <end position="260"/>
    </location>
</feature>
<protein>
    <recommendedName>
        <fullName evidence="3">NAD-dependent epimerase/dehydratase domain-containing protein</fullName>
    </recommendedName>
</protein>
<dbReference type="InterPro" id="IPR001509">
    <property type="entry name" value="Epimerase_deHydtase"/>
</dbReference>